<reference evidence="1 2" key="1">
    <citation type="journal article" date="2013" name="Genome Biol.">
        <title>Genome of Acanthamoeba castellanii highlights extensive lateral gene transfer and early evolution of tyrosine kinase signaling.</title>
        <authorList>
            <person name="Clarke M."/>
            <person name="Lohan A.J."/>
            <person name="Liu B."/>
            <person name="Lagkouvardos I."/>
            <person name="Roy S."/>
            <person name="Zafar N."/>
            <person name="Bertelli C."/>
            <person name="Schilde C."/>
            <person name="Kianianmomeni A."/>
            <person name="Burglin T.R."/>
            <person name="Frech C."/>
            <person name="Turcotte B."/>
            <person name="Kopec K.O."/>
            <person name="Synnott J.M."/>
            <person name="Choo C."/>
            <person name="Paponov I."/>
            <person name="Finkler A."/>
            <person name="Soon Heng Tan C."/>
            <person name="Hutchins A.P."/>
            <person name="Weinmeier T."/>
            <person name="Rattei T."/>
            <person name="Chu J.S."/>
            <person name="Gimenez G."/>
            <person name="Irimia M."/>
            <person name="Rigden D.J."/>
            <person name="Fitzpatrick D.A."/>
            <person name="Lorenzo-Morales J."/>
            <person name="Bateman A."/>
            <person name="Chiu C.H."/>
            <person name="Tang P."/>
            <person name="Hegemann P."/>
            <person name="Fromm H."/>
            <person name="Raoult D."/>
            <person name="Greub G."/>
            <person name="Miranda-Saavedra D."/>
            <person name="Chen N."/>
            <person name="Nash P."/>
            <person name="Ginger M.L."/>
            <person name="Horn M."/>
            <person name="Schaap P."/>
            <person name="Caler L."/>
            <person name="Loftus B."/>
        </authorList>
    </citation>
    <scope>NUCLEOTIDE SEQUENCE [LARGE SCALE GENOMIC DNA]</scope>
    <source>
        <strain evidence="1 2">Neff</strain>
    </source>
</reference>
<dbReference type="SUPFAM" id="SSF102645">
    <property type="entry name" value="CoaB-like"/>
    <property type="match status" value="1"/>
</dbReference>
<accession>L8HBB0</accession>
<dbReference type="RefSeq" id="XP_004346611.1">
    <property type="nucleotide sequence ID" value="XM_004346561.1"/>
</dbReference>
<dbReference type="InterPro" id="IPR035929">
    <property type="entry name" value="CoaB-like_sf"/>
</dbReference>
<dbReference type="EMBL" id="KB007901">
    <property type="protein sequence ID" value="ELR21666.1"/>
    <property type="molecule type" value="Genomic_DNA"/>
</dbReference>
<dbReference type="STRING" id="1257118.L8HBB0"/>
<evidence type="ECO:0008006" key="3">
    <source>
        <dbReference type="Google" id="ProtNLM"/>
    </source>
</evidence>
<dbReference type="Gene3D" id="3.40.50.10300">
    <property type="entry name" value="CoaB-like"/>
    <property type="match status" value="1"/>
</dbReference>
<dbReference type="OMA" id="LERYQHH"/>
<protein>
    <recommendedName>
        <fullName evidence="3">Phosphopantothenatecysteine ligase</fullName>
    </recommendedName>
</protein>
<dbReference type="Proteomes" id="UP000011083">
    <property type="component" value="Unassembled WGS sequence"/>
</dbReference>
<evidence type="ECO:0000313" key="2">
    <source>
        <dbReference type="Proteomes" id="UP000011083"/>
    </source>
</evidence>
<gene>
    <name evidence="1" type="ORF">ACA1_230520</name>
</gene>
<dbReference type="GO" id="GO:0003824">
    <property type="term" value="F:catalytic activity"/>
    <property type="evidence" value="ECO:0007669"/>
    <property type="project" value="UniProtKB-ARBA"/>
</dbReference>
<keyword evidence="2" id="KW-1185">Reference proteome</keyword>
<dbReference type="PANTHER" id="PTHR12290">
    <property type="entry name" value="CORNICHON-RELATED"/>
    <property type="match status" value="1"/>
</dbReference>
<dbReference type="GeneID" id="14922574"/>
<dbReference type="KEGG" id="acan:ACA1_230520"/>
<organism evidence="1 2">
    <name type="scientific">Acanthamoeba castellanii (strain ATCC 30010 / Neff)</name>
    <dbReference type="NCBI Taxonomy" id="1257118"/>
    <lineage>
        <taxon>Eukaryota</taxon>
        <taxon>Amoebozoa</taxon>
        <taxon>Discosea</taxon>
        <taxon>Longamoebia</taxon>
        <taxon>Centramoebida</taxon>
        <taxon>Acanthamoebidae</taxon>
        <taxon>Acanthamoeba</taxon>
    </lineage>
</organism>
<dbReference type="GO" id="GO:0015937">
    <property type="term" value="P:coenzyme A biosynthetic process"/>
    <property type="evidence" value="ECO:0007669"/>
    <property type="project" value="UniProtKB-ARBA"/>
</dbReference>
<evidence type="ECO:0000313" key="1">
    <source>
        <dbReference type="EMBL" id="ELR21666.1"/>
    </source>
</evidence>
<name>L8HBB0_ACACF</name>
<dbReference type="OrthoDB" id="70224at2759"/>
<dbReference type="VEuPathDB" id="AmoebaDB:ACA1_230520"/>
<sequence>MQSTDEEVRKGLEAADPDLFFAQTPPPAGFDETQRSVTEWLQIHIAAGRRVALVTSGGTTVPLEKNTVRFIDNFSGGNRGAASAEYFLSQGYAVLFLNRKNSLQPYARYFELRHPTGDFIDFLTVNEKGGVEVFHEYEQVERDVATILTAFNVVRKENRLLRVRFVSVHEYLFLLKFIATELNKCGKKGLIYSAAAVSDFYIPASEMTEHKIQSSSNPLGLTIHLYNVPKVLNLITNVWAPSTFVISFKRDTIVIVNHSQWDDQLETDAEILAQKATAALKNYGVSLVVANMLQSYQRQLILFTKAGEQIHVTKDEDADIERKLVQICIDQHSKHVEP</sequence>
<dbReference type="AlphaFoldDB" id="L8HBB0"/>
<proteinExistence type="predicted"/>